<keyword evidence="4 6" id="KW-1133">Transmembrane helix</keyword>
<dbReference type="PANTHER" id="PTHR42893:SF46">
    <property type="entry name" value="PROTEIN DETOXIFICATION 44, CHLOROPLASTIC"/>
    <property type="match status" value="1"/>
</dbReference>
<dbReference type="InterPro" id="IPR044644">
    <property type="entry name" value="DinF-like"/>
</dbReference>
<evidence type="ECO:0000313" key="7">
    <source>
        <dbReference type="EMBL" id="ORE85914.1"/>
    </source>
</evidence>
<feature type="transmembrane region" description="Helical" evidence="6">
    <location>
        <begin position="237"/>
        <end position="256"/>
    </location>
</feature>
<feature type="transmembrane region" description="Helical" evidence="6">
    <location>
        <begin position="268"/>
        <end position="291"/>
    </location>
</feature>
<feature type="transmembrane region" description="Helical" evidence="6">
    <location>
        <begin position="85"/>
        <end position="106"/>
    </location>
</feature>
<evidence type="ECO:0000256" key="5">
    <source>
        <dbReference type="ARBA" id="ARBA00023136"/>
    </source>
</evidence>
<organism evidence="7 8">
    <name type="scientific">Oceanococcus atlanticus</name>
    <dbReference type="NCBI Taxonomy" id="1317117"/>
    <lineage>
        <taxon>Bacteria</taxon>
        <taxon>Pseudomonadati</taxon>
        <taxon>Pseudomonadota</taxon>
        <taxon>Gammaproteobacteria</taxon>
        <taxon>Chromatiales</taxon>
        <taxon>Oceanococcaceae</taxon>
        <taxon>Oceanococcus</taxon>
    </lineage>
</organism>
<dbReference type="NCBIfam" id="TIGR00797">
    <property type="entry name" value="matE"/>
    <property type="match status" value="1"/>
</dbReference>
<keyword evidence="3 6" id="KW-0812">Transmembrane</keyword>
<dbReference type="CDD" id="cd13136">
    <property type="entry name" value="MATE_DinF_like"/>
    <property type="match status" value="1"/>
</dbReference>
<dbReference type="GO" id="GO:0015297">
    <property type="term" value="F:antiporter activity"/>
    <property type="evidence" value="ECO:0007669"/>
    <property type="project" value="InterPro"/>
</dbReference>
<keyword evidence="8" id="KW-1185">Reference proteome</keyword>
<proteinExistence type="inferred from homology"/>
<gene>
    <name evidence="7" type="ORF">ATO7_11493</name>
</gene>
<feature type="transmembrane region" description="Helical" evidence="6">
    <location>
        <begin position="126"/>
        <end position="146"/>
    </location>
</feature>
<evidence type="ECO:0000256" key="6">
    <source>
        <dbReference type="SAM" id="Phobius"/>
    </source>
</evidence>
<dbReference type="OrthoDB" id="9789527at2"/>
<protein>
    <submittedName>
        <fullName evidence="7">MATE efflux family protein</fullName>
    </submittedName>
</protein>
<dbReference type="RefSeq" id="WP_146680315.1">
    <property type="nucleotide sequence ID" value="NZ_AQQV01000003.1"/>
</dbReference>
<name>A0A1Y1SCJ3_9GAMM</name>
<feature type="transmembrane region" description="Helical" evidence="6">
    <location>
        <begin position="353"/>
        <end position="374"/>
    </location>
</feature>
<comment type="similarity">
    <text evidence="2">Belongs to the multi antimicrobial extrusion (MATE) (TC 2.A.66.1) family.</text>
</comment>
<dbReference type="Pfam" id="PF01554">
    <property type="entry name" value="MatE"/>
    <property type="match status" value="2"/>
</dbReference>
<dbReference type="STRING" id="1317117.ATO7_11493"/>
<feature type="transmembrane region" description="Helical" evidence="6">
    <location>
        <begin position="37"/>
        <end position="57"/>
    </location>
</feature>
<evidence type="ECO:0000256" key="4">
    <source>
        <dbReference type="ARBA" id="ARBA00022989"/>
    </source>
</evidence>
<comment type="caution">
    <text evidence="7">The sequence shown here is derived from an EMBL/GenBank/DDBJ whole genome shotgun (WGS) entry which is preliminary data.</text>
</comment>
<reference evidence="7 8" key="1">
    <citation type="submission" date="2013-04" db="EMBL/GenBank/DDBJ databases">
        <title>Oceanococcus atlanticus 22II-S10r2 Genome Sequencing.</title>
        <authorList>
            <person name="Lai Q."/>
            <person name="Li G."/>
            <person name="Shao Z."/>
        </authorList>
    </citation>
    <scope>NUCLEOTIDE SEQUENCE [LARGE SCALE GENOMIC DNA]</scope>
    <source>
        <strain evidence="7 8">22II-S10r2</strain>
    </source>
</reference>
<keyword evidence="5 6" id="KW-0472">Membrane</keyword>
<evidence type="ECO:0000256" key="3">
    <source>
        <dbReference type="ARBA" id="ARBA00022692"/>
    </source>
</evidence>
<dbReference type="AlphaFoldDB" id="A0A1Y1SCJ3"/>
<dbReference type="GO" id="GO:0005886">
    <property type="term" value="C:plasma membrane"/>
    <property type="evidence" value="ECO:0007669"/>
    <property type="project" value="TreeGrafter"/>
</dbReference>
<dbReference type="PANTHER" id="PTHR42893">
    <property type="entry name" value="PROTEIN DETOXIFICATION 44, CHLOROPLASTIC-RELATED"/>
    <property type="match status" value="1"/>
</dbReference>
<dbReference type="GO" id="GO:0042910">
    <property type="term" value="F:xenobiotic transmembrane transporter activity"/>
    <property type="evidence" value="ECO:0007669"/>
    <property type="project" value="InterPro"/>
</dbReference>
<comment type="subcellular location">
    <subcellularLocation>
        <location evidence="1">Membrane</location>
        <topology evidence="1">Multi-pass membrane protein</topology>
    </subcellularLocation>
</comment>
<evidence type="ECO:0000256" key="2">
    <source>
        <dbReference type="ARBA" id="ARBA00010199"/>
    </source>
</evidence>
<sequence>MHIVQLAWPIVLANCAAPLLGLVDTAVIGRTGQTHELGAIALGALIFSFLFWAFGFLRMGTTGFVARAAGAADTLEERAIAWRGVGLALALGLGLLVLQIPLLWLALSIFDASPAVEAAARNYLLIRIWSAPATLAGYVLIGWLIGVGRSKDVLRIQLLLNGLNILLDVYFAAVLGWGLEGIALGTVVAEWLALAYGLRVLLRCMRERHVDQDALLPWSRLWDSAALLALFSANRDLMIRTLLMLAAFAAFTNAGARFGDSVLAANHVLLQLISFSAFFLDGFAFAAEGLIGQAIGAHRREVFDAAVIRSSCLSALTASLIALCLCLLGEQFISLLTDLSAVQEQARLALPWAATYVALSFVAFQLDGVFVGAARTATMRDTSLVSVLGFAMFYVVLDADRYPHALWLSFVAYVVLRGLTLLVKYPGLRREAFARPD</sequence>
<dbReference type="InterPro" id="IPR002528">
    <property type="entry name" value="MATE_fam"/>
</dbReference>
<evidence type="ECO:0000256" key="1">
    <source>
        <dbReference type="ARBA" id="ARBA00004141"/>
    </source>
</evidence>
<evidence type="ECO:0000313" key="8">
    <source>
        <dbReference type="Proteomes" id="UP000192342"/>
    </source>
</evidence>
<feature type="transmembrane region" description="Helical" evidence="6">
    <location>
        <begin position="312"/>
        <end position="333"/>
    </location>
</feature>
<feature type="transmembrane region" description="Helical" evidence="6">
    <location>
        <begin position="405"/>
        <end position="425"/>
    </location>
</feature>
<feature type="transmembrane region" description="Helical" evidence="6">
    <location>
        <begin position="158"/>
        <end position="176"/>
    </location>
</feature>
<accession>A0A1Y1SCJ3</accession>
<dbReference type="Proteomes" id="UP000192342">
    <property type="component" value="Unassembled WGS sequence"/>
</dbReference>
<feature type="transmembrane region" description="Helical" evidence="6">
    <location>
        <begin position="182"/>
        <end position="202"/>
    </location>
</feature>
<dbReference type="EMBL" id="AQQV01000003">
    <property type="protein sequence ID" value="ORE85914.1"/>
    <property type="molecule type" value="Genomic_DNA"/>
</dbReference>
<feature type="transmembrane region" description="Helical" evidence="6">
    <location>
        <begin position="381"/>
        <end position="399"/>
    </location>
</feature>